<dbReference type="PANTHER" id="PTHR30065">
    <property type="entry name" value="FLAGELLAR BIOSYNTHETIC PROTEIN FLIR"/>
    <property type="match status" value="1"/>
</dbReference>
<proteinExistence type="inferred from homology"/>
<dbReference type="EMBL" id="FR695874">
    <property type="protein sequence ID" value="CBX30133.1"/>
    <property type="molecule type" value="Genomic_DNA"/>
</dbReference>
<reference evidence="11" key="1">
    <citation type="journal article" date="2011" name="Environ. Microbiol.">
        <title>Genomic insights into the metabolic potential of the polycyclic aromatic hydrocarbon degrading sulfate-reducing Deltaproteobacterium N47.</title>
        <authorList>
            <person name="Bergmann F."/>
            <person name="Selesi D."/>
            <person name="Weinmaier T."/>
            <person name="Tischler P."/>
            <person name="Rattei T."/>
            <person name="Meckenstock R.U."/>
        </authorList>
    </citation>
    <scope>NUCLEOTIDE SEQUENCE</scope>
</reference>
<evidence type="ECO:0000256" key="2">
    <source>
        <dbReference type="ARBA" id="ARBA00009772"/>
    </source>
</evidence>
<evidence type="ECO:0000256" key="6">
    <source>
        <dbReference type="ARBA" id="ARBA00022989"/>
    </source>
</evidence>
<keyword evidence="6 10" id="KW-1133">Transmembrane helix</keyword>
<comment type="function">
    <text evidence="1 10">Role in flagellar biosynthesis.</text>
</comment>
<accession>E1YHL4</accession>
<evidence type="ECO:0000256" key="7">
    <source>
        <dbReference type="ARBA" id="ARBA00023136"/>
    </source>
</evidence>
<dbReference type="InterPro" id="IPR006303">
    <property type="entry name" value="FliR"/>
</dbReference>
<evidence type="ECO:0000256" key="3">
    <source>
        <dbReference type="ARBA" id="ARBA00021717"/>
    </source>
</evidence>
<dbReference type="NCBIfam" id="TIGR01400">
    <property type="entry name" value="fliR"/>
    <property type="match status" value="1"/>
</dbReference>
<keyword evidence="4 10" id="KW-1003">Cell membrane</keyword>
<feature type="transmembrane region" description="Helical" evidence="10">
    <location>
        <begin position="68"/>
        <end position="92"/>
    </location>
</feature>
<gene>
    <name evidence="11" type="ORF">N47_D29420</name>
</gene>
<dbReference type="InterPro" id="IPR002010">
    <property type="entry name" value="T3SS_IM_R"/>
</dbReference>
<evidence type="ECO:0000256" key="8">
    <source>
        <dbReference type="ARBA" id="ARBA00023143"/>
    </source>
</evidence>
<keyword evidence="7 10" id="KW-0472">Membrane</keyword>
<feature type="transmembrane region" description="Helical" evidence="10">
    <location>
        <begin position="13"/>
        <end position="31"/>
    </location>
</feature>
<evidence type="ECO:0000256" key="5">
    <source>
        <dbReference type="ARBA" id="ARBA00022692"/>
    </source>
</evidence>
<name>E1YHL4_9BACT</name>
<dbReference type="GO" id="GO:0005886">
    <property type="term" value="C:plasma membrane"/>
    <property type="evidence" value="ECO:0007669"/>
    <property type="project" value="UniProtKB-SubCell"/>
</dbReference>
<evidence type="ECO:0000256" key="1">
    <source>
        <dbReference type="ARBA" id="ARBA00002578"/>
    </source>
</evidence>
<dbReference type="AlphaFoldDB" id="E1YHL4"/>
<evidence type="ECO:0000256" key="4">
    <source>
        <dbReference type="ARBA" id="ARBA00022475"/>
    </source>
</evidence>
<protein>
    <recommendedName>
        <fullName evidence="3 9">Flagellar biosynthetic protein FliR</fullName>
    </recommendedName>
</protein>
<dbReference type="GO" id="GO:0006605">
    <property type="term" value="P:protein targeting"/>
    <property type="evidence" value="ECO:0007669"/>
    <property type="project" value="UniProtKB-UniRule"/>
</dbReference>
<comment type="subcellular location">
    <subcellularLocation>
        <location evidence="10">Cell membrane</location>
        <topology evidence="10">Multi-pass membrane protein</topology>
    </subcellularLocation>
    <subcellularLocation>
        <location evidence="10">Bacterial flagellum basal body</location>
    </subcellularLocation>
</comment>
<sequence>MDLLNIQYNEIKIFLFILIRVGVILFLMPFFNSRIIPVPVKAGLTIILAMILFPVSGPYTGVYPDTTWGMFGLIIGELITGMILGLMTQFFFEGIRMMGQIAGMEIGFSIANVLDPQSGFQTSILSNIAYLLAIVLFLILNGHYIILNAIRESFAIIQPGSVHLTQQVFKEMLHRSGEMFVIAIQIGAPVISAILFIQLAFGLITRLLPQMNVMVVAFPLQIVTGLIFFGISLWVMLHFIEKYVQTLDRQLINMMYFLRG</sequence>
<evidence type="ECO:0000256" key="9">
    <source>
        <dbReference type="NCBIfam" id="TIGR01400"/>
    </source>
</evidence>
<dbReference type="Pfam" id="PF01311">
    <property type="entry name" value="Bac_export_1"/>
    <property type="match status" value="1"/>
</dbReference>
<dbReference type="PRINTS" id="PR00953">
    <property type="entry name" value="TYPE3IMRPROT"/>
</dbReference>
<feature type="transmembrane region" description="Helical" evidence="10">
    <location>
        <begin position="179"/>
        <end position="201"/>
    </location>
</feature>
<keyword evidence="5 10" id="KW-0812">Transmembrane</keyword>
<evidence type="ECO:0000313" key="11">
    <source>
        <dbReference type="EMBL" id="CBX30133.1"/>
    </source>
</evidence>
<evidence type="ECO:0000256" key="10">
    <source>
        <dbReference type="RuleBase" id="RU362071"/>
    </source>
</evidence>
<feature type="transmembrane region" description="Helical" evidence="10">
    <location>
        <begin position="38"/>
        <end position="56"/>
    </location>
</feature>
<keyword evidence="8 10" id="KW-0975">Bacterial flagellum</keyword>
<feature type="transmembrane region" description="Helical" evidence="10">
    <location>
        <begin position="213"/>
        <end position="237"/>
    </location>
</feature>
<organism evidence="11">
    <name type="scientific">uncultured Desulfobacterium sp</name>
    <dbReference type="NCBI Taxonomy" id="201089"/>
    <lineage>
        <taxon>Bacteria</taxon>
        <taxon>Pseudomonadati</taxon>
        <taxon>Thermodesulfobacteriota</taxon>
        <taxon>Desulfobacteria</taxon>
        <taxon>Desulfobacterales</taxon>
        <taxon>Desulfobacteriaceae</taxon>
        <taxon>Desulfobacterium</taxon>
        <taxon>environmental samples</taxon>
    </lineage>
</organism>
<dbReference type="GO" id="GO:0044780">
    <property type="term" value="P:bacterial-type flagellum assembly"/>
    <property type="evidence" value="ECO:0007669"/>
    <property type="project" value="UniProtKB-UniRule"/>
</dbReference>
<dbReference type="PANTHER" id="PTHR30065:SF1">
    <property type="entry name" value="SURFACE PRESENTATION OF ANTIGENS PROTEIN SPAR"/>
    <property type="match status" value="1"/>
</dbReference>
<feature type="transmembrane region" description="Helical" evidence="10">
    <location>
        <begin position="128"/>
        <end position="146"/>
    </location>
</feature>
<dbReference type="GO" id="GO:0009425">
    <property type="term" value="C:bacterial-type flagellum basal body"/>
    <property type="evidence" value="ECO:0007669"/>
    <property type="project" value="UniProtKB-SubCell"/>
</dbReference>
<comment type="similarity">
    <text evidence="2 10">Belongs to the FliR/MopE/SpaR family.</text>
</comment>